<evidence type="ECO:0000256" key="5">
    <source>
        <dbReference type="ARBA" id="ARBA00022833"/>
    </source>
</evidence>
<feature type="repeat" description="WD" evidence="6">
    <location>
        <begin position="689"/>
        <end position="715"/>
    </location>
</feature>
<dbReference type="EMBL" id="ASPP01021378">
    <property type="protein sequence ID" value="ETO12471.1"/>
    <property type="molecule type" value="Genomic_DNA"/>
</dbReference>
<keyword evidence="10" id="KW-1185">Reference proteome</keyword>
<dbReference type="Pfam" id="PF00400">
    <property type="entry name" value="WD40"/>
    <property type="match status" value="6"/>
</dbReference>
<evidence type="ECO:0000256" key="3">
    <source>
        <dbReference type="ARBA" id="ARBA00022737"/>
    </source>
</evidence>
<keyword evidence="7" id="KW-0175">Coiled coil</keyword>
<evidence type="ECO:0000313" key="9">
    <source>
        <dbReference type="EMBL" id="ETO12471.1"/>
    </source>
</evidence>
<reference evidence="9 10" key="1">
    <citation type="journal article" date="2013" name="Curr. Biol.">
        <title>The Genome of the Foraminiferan Reticulomyxa filosa.</title>
        <authorList>
            <person name="Glockner G."/>
            <person name="Hulsmann N."/>
            <person name="Schleicher M."/>
            <person name="Noegel A.A."/>
            <person name="Eichinger L."/>
            <person name="Gallinger C."/>
            <person name="Pawlowski J."/>
            <person name="Sierra R."/>
            <person name="Euteneuer U."/>
            <person name="Pillet L."/>
            <person name="Moustafa A."/>
            <person name="Platzer M."/>
            <person name="Groth M."/>
            <person name="Szafranski K."/>
            <person name="Schliwa M."/>
        </authorList>
    </citation>
    <scope>NUCLEOTIDE SEQUENCE [LARGE SCALE GENOMIC DNA]</scope>
</reference>
<organism evidence="9 10">
    <name type="scientific">Reticulomyxa filosa</name>
    <dbReference type="NCBI Taxonomy" id="46433"/>
    <lineage>
        <taxon>Eukaryota</taxon>
        <taxon>Sar</taxon>
        <taxon>Rhizaria</taxon>
        <taxon>Retaria</taxon>
        <taxon>Foraminifera</taxon>
        <taxon>Monothalamids</taxon>
        <taxon>Reticulomyxidae</taxon>
        <taxon>Reticulomyxa</taxon>
    </lineage>
</organism>
<sequence>MLQAEGKEKNLNNFSLNDCYNKDWVAASNKQDLKNLQCLLCGQVANNAMELNCDEHDNQEDTLVIGEQCLMKYLKENNDQCPIGKHSTCDYVKGRTARKFVCELKVICPRQFMKYPNQREENEAKEGDTPMEDSCAFKGKINEVKEHLENTCSLKTLECIFKKFGCNESLYGSNFEEHMELQMKRHLDLLLGCISDRTVTLALEFFYEIQLSKLDSENKNIQIEELLKQRQQWEEKEKEMKKSQNNLQQDLLKYRTDIERLKKEEPQLTKLLQEKNEILKQNKKYEDELNELKVIIKESQLEIDQLKKQIQNKNDEINSLEQNIQLKDKQIQQMERDIAVVKKDFNDKEKQYHEPVKSFKENFLASVQESHKFFQKMNDQNKREEQKQTDNQDINVYSSLFAPSSALRSNAFSSFKLLKTLSGHTGSVTSIDYSTFDGDQYLCSGSNDNTVRVWDIETNKQSHVFEGHSNYVHCVKFSPYHYHNNRRHVVCSSSDDKTICFWDIKDKKQLQVFNEHTDAVWSIRFSPFNDGRYLCSGSGDKTIRLWDVETSKSLHTFNGHTGDVLCVDISQLQSNSNKNNNIGGNGYTICSGSYDHTIRIWDIETNKLLITFKGHEEAVNSIKYGSNGLGTIGCANTILSGSSDKSVRLWDIRSGQQTQVFNGHLNYVNVVEYSPFVVNHGNSLILWRNSTAICSGSNDNTIRFWDVRSKKELRVINGNDGAILCLKFVSAKRNEKKNENEKNSDYESKRKQLLDLIINPFLKFVYGLVHVDCCEVIMCL</sequence>
<dbReference type="OMA" id="MELNCDE"/>
<proteinExistence type="predicted"/>
<feature type="repeat" description="WD" evidence="6">
    <location>
        <begin position="513"/>
        <end position="556"/>
    </location>
</feature>
<dbReference type="Gene3D" id="2.130.10.10">
    <property type="entry name" value="YVTN repeat-like/Quinoprotein amine dehydrogenase"/>
    <property type="match status" value="2"/>
</dbReference>
<dbReference type="PANTHER" id="PTHR22847">
    <property type="entry name" value="WD40 REPEAT PROTEIN"/>
    <property type="match status" value="1"/>
</dbReference>
<dbReference type="PROSITE" id="PS50082">
    <property type="entry name" value="WD_REPEATS_2"/>
    <property type="match status" value="6"/>
</dbReference>
<dbReference type="PROSITE" id="PS00678">
    <property type="entry name" value="WD_REPEATS_1"/>
    <property type="match status" value="6"/>
</dbReference>
<dbReference type="GO" id="GO:0008270">
    <property type="term" value="F:zinc ion binding"/>
    <property type="evidence" value="ECO:0007669"/>
    <property type="project" value="UniProtKB-KW"/>
</dbReference>
<keyword evidence="1 6" id="KW-0853">WD repeat</keyword>
<feature type="domain" description="TRAF-type" evidence="8">
    <location>
        <begin position="142"/>
        <end position="178"/>
    </location>
</feature>
<evidence type="ECO:0000313" key="10">
    <source>
        <dbReference type="Proteomes" id="UP000023152"/>
    </source>
</evidence>
<dbReference type="InterPro" id="IPR013083">
    <property type="entry name" value="Znf_RING/FYVE/PHD"/>
</dbReference>
<dbReference type="SMART" id="SM00320">
    <property type="entry name" value="WD40"/>
    <property type="match status" value="6"/>
</dbReference>
<dbReference type="InterPro" id="IPR036322">
    <property type="entry name" value="WD40_repeat_dom_sf"/>
</dbReference>
<feature type="coiled-coil region" evidence="7">
    <location>
        <begin position="216"/>
        <end position="351"/>
    </location>
</feature>
<evidence type="ECO:0000259" key="8">
    <source>
        <dbReference type="Pfam" id="PF02176"/>
    </source>
</evidence>
<keyword evidence="3" id="KW-0677">Repeat</keyword>
<feature type="coiled-coil region" evidence="7">
    <location>
        <begin position="729"/>
        <end position="756"/>
    </location>
</feature>
<feature type="repeat" description="WD" evidence="6">
    <location>
        <begin position="465"/>
        <end position="512"/>
    </location>
</feature>
<keyword evidence="5" id="KW-0862">Zinc</keyword>
<dbReference type="GO" id="GO:1990234">
    <property type="term" value="C:transferase complex"/>
    <property type="evidence" value="ECO:0007669"/>
    <property type="project" value="UniProtKB-ARBA"/>
</dbReference>
<dbReference type="InterPro" id="IPR020472">
    <property type="entry name" value="WD40_PAC1"/>
</dbReference>
<dbReference type="PROSITE" id="PS50294">
    <property type="entry name" value="WD_REPEATS_REGION"/>
    <property type="match status" value="3"/>
</dbReference>
<dbReference type="SUPFAM" id="SSF50978">
    <property type="entry name" value="WD40 repeat-like"/>
    <property type="match status" value="1"/>
</dbReference>
<protein>
    <submittedName>
        <fullName evidence="9">WD-40 repeat-containing protein</fullName>
    </submittedName>
</protein>
<evidence type="ECO:0000256" key="6">
    <source>
        <dbReference type="PROSITE-ProRule" id="PRU00221"/>
    </source>
</evidence>
<evidence type="ECO:0000256" key="2">
    <source>
        <dbReference type="ARBA" id="ARBA00022723"/>
    </source>
</evidence>
<dbReference type="Gene3D" id="3.30.40.10">
    <property type="entry name" value="Zinc/RING finger domain, C3HC4 (zinc finger)"/>
    <property type="match status" value="1"/>
</dbReference>
<evidence type="ECO:0000256" key="1">
    <source>
        <dbReference type="ARBA" id="ARBA00022574"/>
    </source>
</evidence>
<accession>X6MFP3</accession>
<comment type="caution">
    <text evidence="9">The sequence shown here is derived from an EMBL/GenBank/DDBJ whole genome shotgun (WGS) entry which is preliminary data.</text>
</comment>
<keyword evidence="4" id="KW-0863">Zinc-finger</keyword>
<keyword evidence="2" id="KW-0479">Metal-binding</keyword>
<dbReference type="Proteomes" id="UP000023152">
    <property type="component" value="Unassembled WGS sequence"/>
</dbReference>
<dbReference type="InterPro" id="IPR001680">
    <property type="entry name" value="WD40_rpt"/>
</dbReference>
<dbReference type="PRINTS" id="PR00320">
    <property type="entry name" value="GPROTEINBRPT"/>
</dbReference>
<gene>
    <name evidence="9" type="ORF">RFI_24905</name>
</gene>
<feature type="repeat" description="WD" evidence="6">
    <location>
        <begin position="585"/>
        <end position="611"/>
    </location>
</feature>
<feature type="repeat" description="WD" evidence="6">
    <location>
        <begin position="421"/>
        <end position="464"/>
    </location>
</feature>
<dbReference type="InterPro" id="IPR019775">
    <property type="entry name" value="WD40_repeat_CS"/>
</dbReference>
<dbReference type="Pfam" id="PF02176">
    <property type="entry name" value="zf-TRAF"/>
    <property type="match status" value="1"/>
</dbReference>
<feature type="repeat" description="WD" evidence="6">
    <location>
        <begin position="612"/>
        <end position="660"/>
    </location>
</feature>
<dbReference type="InterPro" id="IPR001293">
    <property type="entry name" value="Znf_TRAF"/>
</dbReference>
<dbReference type="AlphaFoldDB" id="X6MFP3"/>
<evidence type="ECO:0000256" key="7">
    <source>
        <dbReference type="SAM" id="Coils"/>
    </source>
</evidence>
<evidence type="ECO:0000256" key="4">
    <source>
        <dbReference type="ARBA" id="ARBA00022771"/>
    </source>
</evidence>
<dbReference type="InterPro" id="IPR015943">
    <property type="entry name" value="WD40/YVTN_repeat-like_dom_sf"/>
</dbReference>
<dbReference type="PANTHER" id="PTHR22847:SF637">
    <property type="entry name" value="WD REPEAT DOMAIN 5B"/>
    <property type="match status" value="1"/>
</dbReference>
<name>X6MFP3_RETFI</name>
<dbReference type="CDD" id="cd00200">
    <property type="entry name" value="WD40"/>
    <property type="match status" value="1"/>
</dbReference>